<gene>
    <name evidence="1" type="ORF">M513_07198</name>
</gene>
<proteinExistence type="predicted"/>
<sequence length="147" mass="16577">MHRVSRKADKFVVWRQLASLKQTAARRVSHPHQYVVWLWKLASYRCPVVYPGVSGESFSYYITLRSRVPAALQKKQLAKGSLTERRIRFPVLRYLLLCQGVIRSESCWLVFLALAYTTPAQIGKHGKLQPAGGDDSVFAGTTSALGR</sequence>
<organism evidence="1 2">
    <name type="scientific">Trichuris suis</name>
    <name type="common">pig whipworm</name>
    <dbReference type="NCBI Taxonomy" id="68888"/>
    <lineage>
        <taxon>Eukaryota</taxon>
        <taxon>Metazoa</taxon>
        <taxon>Ecdysozoa</taxon>
        <taxon>Nematoda</taxon>
        <taxon>Enoplea</taxon>
        <taxon>Dorylaimia</taxon>
        <taxon>Trichinellida</taxon>
        <taxon>Trichuridae</taxon>
        <taxon>Trichuris</taxon>
    </lineage>
</organism>
<dbReference type="Proteomes" id="UP000030764">
    <property type="component" value="Unassembled WGS sequence"/>
</dbReference>
<protein>
    <submittedName>
        <fullName evidence="1">Uncharacterized protein</fullName>
    </submittedName>
</protein>
<evidence type="ECO:0000313" key="2">
    <source>
        <dbReference type="Proteomes" id="UP000030764"/>
    </source>
</evidence>
<reference evidence="1 2" key="1">
    <citation type="journal article" date="2014" name="Nat. Genet.">
        <title>Genome and transcriptome of the porcine whipworm Trichuris suis.</title>
        <authorList>
            <person name="Jex A.R."/>
            <person name="Nejsum P."/>
            <person name="Schwarz E.M."/>
            <person name="Hu L."/>
            <person name="Young N.D."/>
            <person name="Hall R.S."/>
            <person name="Korhonen P.K."/>
            <person name="Liao S."/>
            <person name="Thamsborg S."/>
            <person name="Xia J."/>
            <person name="Xu P."/>
            <person name="Wang S."/>
            <person name="Scheerlinck J.P."/>
            <person name="Hofmann A."/>
            <person name="Sternberg P.W."/>
            <person name="Wang J."/>
            <person name="Gasser R.B."/>
        </authorList>
    </citation>
    <scope>NUCLEOTIDE SEQUENCE [LARGE SCALE GENOMIC DNA]</scope>
    <source>
        <strain evidence="1">DCEP-RM93M</strain>
    </source>
</reference>
<dbReference type="AlphaFoldDB" id="A0A085M3S3"/>
<name>A0A085M3S3_9BILA</name>
<keyword evidence="2" id="KW-1185">Reference proteome</keyword>
<accession>A0A085M3S3</accession>
<evidence type="ECO:0000313" key="1">
    <source>
        <dbReference type="EMBL" id="KFD51869.1"/>
    </source>
</evidence>
<dbReference type="EMBL" id="KL363234">
    <property type="protein sequence ID" value="KFD51869.1"/>
    <property type="molecule type" value="Genomic_DNA"/>
</dbReference>